<dbReference type="InterPro" id="IPR001594">
    <property type="entry name" value="Palmitoyltrfase_DHHC"/>
</dbReference>
<feature type="transmembrane region" description="Helical" evidence="7">
    <location>
        <begin position="134"/>
        <end position="155"/>
    </location>
</feature>
<keyword evidence="4 7" id="KW-1133">Transmembrane helix</keyword>
<evidence type="ECO:0000256" key="4">
    <source>
        <dbReference type="ARBA" id="ARBA00022989"/>
    </source>
</evidence>
<organism evidence="10">
    <name type="scientific">Alexandrium monilatum</name>
    <dbReference type="NCBI Taxonomy" id="311494"/>
    <lineage>
        <taxon>Eukaryota</taxon>
        <taxon>Sar</taxon>
        <taxon>Alveolata</taxon>
        <taxon>Dinophyceae</taxon>
        <taxon>Gonyaulacales</taxon>
        <taxon>Pyrocystaceae</taxon>
        <taxon>Alexandrium</taxon>
    </lineage>
</organism>
<reference evidence="10" key="1">
    <citation type="submission" date="2021-01" db="EMBL/GenBank/DDBJ databases">
        <authorList>
            <person name="Corre E."/>
            <person name="Pelletier E."/>
            <person name="Niang G."/>
            <person name="Scheremetjew M."/>
            <person name="Finn R."/>
            <person name="Kale V."/>
            <person name="Holt S."/>
            <person name="Cochrane G."/>
            <person name="Meng A."/>
            <person name="Brown T."/>
            <person name="Cohen L."/>
        </authorList>
    </citation>
    <scope>NUCLEOTIDE SEQUENCE</scope>
    <source>
        <strain evidence="10">CCMP3105</strain>
    </source>
</reference>
<name>A0A7S4Q4D7_9DINO</name>
<dbReference type="PANTHER" id="PTHR22883">
    <property type="entry name" value="ZINC FINGER DHHC DOMAIN CONTAINING PROTEIN"/>
    <property type="match status" value="1"/>
</dbReference>
<keyword evidence="2 7" id="KW-0808">Transferase</keyword>
<evidence type="ECO:0000256" key="8">
    <source>
        <dbReference type="SAM" id="MobiDB-lite"/>
    </source>
</evidence>
<proteinExistence type="inferred from homology"/>
<feature type="compositionally biased region" description="Gly residues" evidence="8">
    <location>
        <begin position="315"/>
        <end position="324"/>
    </location>
</feature>
<sequence>MAREVRRKNGFEWPLRKRQCLAIFIFATTGLTAACMLLPMLVGIAMWSFAVLFWLSWLLVFVSAFRSMTVDPVDPNVGCALSSQPVPGQPWCSICEASVRTDSKHCWECNKCVGNFDHHCPWLNTCIGTRNYDAFFVTIWALLVMLSSLIGFAAVLLVRRSDGPYGLGDRVTLGLLIAVIALYLPLWCLDLSLVVFHCFLCWKDITTYEYLTGKTKRPAPPPASPKAPSAASSDRQAVVPVEVGARSISGLTASSLTSALELPRTVSDFMFGYPAPADPAEADPLEARDAMKDPPPPRHGASAGGDADGGSAAVGAGGDAAGPGGEDRSSPSTPELCEEVAAL</sequence>
<feature type="transmembrane region" description="Helical" evidence="7">
    <location>
        <begin position="47"/>
        <end position="65"/>
    </location>
</feature>
<accession>A0A7S4Q4D7</accession>
<evidence type="ECO:0000256" key="3">
    <source>
        <dbReference type="ARBA" id="ARBA00022692"/>
    </source>
</evidence>
<dbReference type="PROSITE" id="PS51257">
    <property type="entry name" value="PROKAR_LIPOPROTEIN"/>
    <property type="match status" value="1"/>
</dbReference>
<keyword evidence="5 7" id="KW-0472">Membrane</keyword>
<dbReference type="Pfam" id="PF01529">
    <property type="entry name" value="DHHC"/>
    <property type="match status" value="1"/>
</dbReference>
<feature type="region of interest" description="Disordered" evidence="8">
    <location>
        <begin position="214"/>
        <end position="235"/>
    </location>
</feature>
<gene>
    <name evidence="10" type="ORF">AMON00008_LOCUS11719</name>
</gene>
<protein>
    <recommendedName>
        <fullName evidence="7">Palmitoyltransferase</fullName>
        <ecNumber evidence="7">2.3.1.225</ecNumber>
    </recommendedName>
</protein>
<evidence type="ECO:0000313" key="10">
    <source>
        <dbReference type="EMBL" id="CAE4572100.1"/>
    </source>
</evidence>
<dbReference type="AlphaFoldDB" id="A0A7S4Q4D7"/>
<dbReference type="EMBL" id="HBNR01017746">
    <property type="protein sequence ID" value="CAE4572100.1"/>
    <property type="molecule type" value="Transcribed_RNA"/>
</dbReference>
<keyword evidence="6 7" id="KW-0012">Acyltransferase</keyword>
<comment type="similarity">
    <text evidence="7">Belongs to the DHHC palmitoyltransferase family.</text>
</comment>
<dbReference type="GO" id="GO:0005794">
    <property type="term" value="C:Golgi apparatus"/>
    <property type="evidence" value="ECO:0007669"/>
    <property type="project" value="TreeGrafter"/>
</dbReference>
<feature type="domain" description="Palmitoyltransferase DHHC" evidence="9">
    <location>
        <begin position="90"/>
        <end position="212"/>
    </location>
</feature>
<dbReference type="GO" id="GO:0019706">
    <property type="term" value="F:protein-cysteine S-palmitoyltransferase activity"/>
    <property type="evidence" value="ECO:0007669"/>
    <property type="project" value="UniProtKB-EC"/>
</dbReference>
<comment type="domain">
    <text evidence="7">The DHHC domain is required for palmitoyltransferase activity.</text>
</comment>
<dbReference type="InterPro" id="IPR039859">
    <property type="entry name" value="PFA4/ZDH16/20/ERF2-like"/>
</dbReference>
<dbReference type="EC" id="2.3.1.225" evidence="7"/>
<dbReference type="GO" id="GO:0006612">
    <property type="term" value="P:protein targeting to membrane"/>
    <property type="evidence" value="ECO:0007669"/>
    <property type="project" value="TreeGrafter"/>
</dbReference>
<feature type="compositionally biased region" description="Basic and acidic residues" evidence="8">
    <location>
        <begin position="287"/>
        <end position="296"/>
    </location>
</feature>
<keyword evidence="3 7" id="KW-0812">Transmembrane</keyword>
<dbReference type="GO" id="GO:0005783">
    <property type="term" value="C:endoplasmic reticulum"/>
    <property type="evidence" value="ECO:0007669"/>
    <property type="project" value="TreeGrafter"/>
</dbReference>
<evidence type="ECO:0000259" key="9">
    <source>
        <dbReference type="Pfam" id="PF01529"/>
    </source>
</evidence>
<dbReference type="PANTHER" id="PTHR22883:SF203">
    <property type="entry name" value="PALMITOYLTRANSFERASE"/>
    <property type="match status" value="1"/>
</dbReference>
<dbReference type="PROSITE" id="PS50216">
    <property type="entry name" value="DHHC"/>
    <property type="match status" value="1"/>
</dbReference>
<evidence type="ECO:0000256" key="1">
    <source>
        <dbReference type="ARBA" id="ARBA00004141"/>
    </source>
</evidence>
<feature type="transmembrane region" description="Helical" evidence="7">
    <location>
        <begin position="21"/>
        <end position="41"/>
    </location>
</feature>
<dbReference type="GO" id="GO:0016020">
    <property type="term" value="C:membrane"/>
    <property type="evidence" value="ECO:0007669"/>
    <property type="project" value="UniProtKB-SubCell"/>
</dbReference>
<evidence type="ECO:0000256" key="2">
    <source>
        <dbReference type="ARBA" id="ARBA00022679"/>
    </source>
</evidence>
<comment type="catalytic activity">
    <reaction evidence="7">
        <text>L-cysteinyl-[protein] + hexadecanoyl-CoA = S-hexadecanoyl-L-cysteinyl-[protein] + CoA</text>
        <dbReference type="Rhea" id="RHEA:36683"/>
        <dbReference type="Rhea" id="RHEA-COMP:10131"/>
        <dbReference type="Rhea" id="RHEA-COMP:11032"/>
        <dbReference type="ChEBI" id="CHEBI:29950"/>
        <dbReference type="ChEBI" id="CHEBI:57287"/>
        <dbReference type="ChEBI" id="CHEBI:57379"/>
        <dbReference type="ChEBI" id="CHEBI:74151"/>
        <dbReference type="EC" id="2.3.1.225"/>
    </reaction>
</comment>
<evidence type="ECO:0000256" key="6">
    <source>
        <dbReference type="ARBA" id="ARBA00023315"/>
    </source>
</evidence>
<feature type="transmembrane region" description="Helical" evidence="7">
    <location>
        <begin position="175"/>
        <end position="202"/>
    </location>
</feature>
<evidence type="ECO:0000256" key="7">
    <source>
        <dbReference type="RuleBase" id="RU079119"/>
    </source>
</evidence>
<evidence type="ECO:0000256" key="5">
    <source>
        <dbReference type="ARBA" id="ARBA00023136"/>
    </source>
</evidence>
<feature type="region of interest" description="Disordered" evidence="8">
    <location>
        <begin position="287"/>
        <end position="343"/>
    </location>
</feature>
<comment type="subcellular location">
    <subcellularLocation>
        <location evidence="1">Membrane</location>
        <topology evidence="1">Multi-pass membrane protein</topology>
    </subcellularLocation>
</comment>